<dbReference type="Pfam" id="PF08268">
    <property type="entry name" value="FBA_3"/>
    <property type="match status" value="1"/>
</dbReference>
<dbReference type="InterPro" id="IPR050796">
    <property type="entry name" value="SCF_F-box_component"/>
</dbReference>
<dbReference type="Pfam" id="PF00646">
    <property type="entry name" value="F-box"/>
    <property type="match status" value="1"/>
</dbReference>
<proteinExistence type="predicted"/>
<dbReference type="PROSITE" id="PS50181">
    <property type="entry name" value="FBOX"/>
    <property type="match status" value="1"/>
</dbReference>
<name>A0AAV0G2R1_9ASTE</name>
<evidence type="ECO:0000259" key="1">
    <source>
        <dbReference type="PROSITE" id="PS50181"/>
    </source>
</evidence>
<keyword evidence="3" id="KW-1185">Reference proteome</keyword>
<dbReference type="CDD" id="cd22157">
    <property type="entry name" value="F-box_AtFBW1-like"/>
    <property type="match status" value="1"/>
</dbReference>
<dbReference type="Proteomes" id="UP001152523">
    <property type="component" value="Unassembled WGS sequence"/>
</dbReference>
<accession>A0AAV0G2R1</accession>
<dbReference type="PANTHER" id="PTHR31672">
    <property type="entry name" value="BNACNNG10540D PROTEIN"/>
    <property type="match status" value="1"/>
</dbReference>
<dbReference type="SMART" id="SM00256">
    <property type="entry name" value="FBOX"/>
    <property type="match status" value="1"/>
</dbReference>
<dbReference type="InterPro" id="IPR013187">
    <property type="entry name" value="F-box-assoc_dom_typ3"/>
</dbReference>
<evidence type="ECO:0000313" key="3">
    <source>
        <dbReference type="Proteomes" id="UP001152523"/>
    </source>
</evidence>
<dbReference type="NCBIfam" id="TIGR01640">
    <property type="entry name" value="F_box_assoc_1"/>
    <property type="match status" value="1"/>
</dbReference>
<organism evidence="2 3">
    <name type="scientific">Cuscuta epithymum</name>
    <dbReference type="NCBI Taxonomy" id="186058"/>
    <lineage>
        <taxon>Eukaryota</taxon>
        <taxon>Viridiplantae</taxon>
        <taxon>Streptophyta</taxon>
        <taxon>Embryophyta</taxon>
        <taxon>Tracheophyta</taxon>
        <taxon>Spermatophyta</taxon>
        <taxon>Magnoliopsida</taxon>
        <taxon>eudicotyledons</taxon>
        <taxon>Gunneridae</taxon>
        <taxon>Pentapetalae</taxon>
        <taxon>asterids</taxon>
        <taxon>lamiids</taxon>
        <taxon>Solanales</taxon>
        <taxon>Convolvulaceae</taxon>
        <taxon>Cuscuteae</taxon>
        <taxon>Cuscuta</taxon>
        <taxon>Cuscuta subgen. Cuscuta</taxon>
    </lineage>
</organism>
<dbReference type="AlphaFoldDB" id="A0AAV0G2R1"/>
<dbReference type="SUPFAM" id="SSF81383">
    <property type="entry name" value="F-box domain"/>
    <property type="match status" value="1"/>
</dbReference>
<gene>
    <name evidence="2" type="ORF">CEPIT_LOCUS39567</name>
</gene>
<feature type="domain" description="F-box" evidence="1">
    <location>
        <begin position="7"/>
        <end position="54"/>
    </location>
</feature>
<dbReference type="PANTHER" id="PTHR31672:SF10">
    <property type="entry name" value="F-BOX DOMAIN-CONTAINING PROTEIN"/>
    <property type="match status" value="1"/>
</dbReference>
<sequence>MKRAEMYGGIPYLPEEILTNILKRLPVKSLVRFRCVSRLWKNHINAPSFIIDHLSYSNHQTPSLITDFEGTSNLHSLDLDMELRGVLDGHPTGSIRPDRIVGCCHGLLCVQTSQLQAVPLTLSMWNPAIRGVMPVPRSRTQSRVIDYKVGFGFSPSLDDYKIVIIYTGSDHVSLVVSGVEVYSLATNSWKDIEFDILDRRCLIKESLNFNGSIFWLATNLLEFEEDEGWTINTPLALVSFDIASEEFKLMPTPPLFEGVAKLAVYEKRLALLHSTFDPNSSNSVIDLWVIEEGIGVSWSKKFTFGPYPYYLQPLTICRNQIVGAVSYFEKVQCMEEEEEEEEGVIKVKKAKTDDIYLINLTSNEFKVIAGSRYGYTGRCFEYVESLLSPSYIQLGNA</sequence>
<reference evidence="2" key="1">
    <citation type="submission" date="2022-07" db="EMBL/GenBank/DDBJ databases">
        <authorList>
            <person name="Macas J."/>
            <person name="Novak P."/>
            <person name="Neumann P."/>
        </authorList>
    </citation>
    <scope>NUCLEOTIDE SEQUENCE</scope>
</reference>
<protein>
    <recommendedName>
        <fullName evidence="1">F-box domain-containing protein</fullName>
    </recommendedName>
</protein>
<dbReference type="InterPro" id="IPR036047">
    <property type="entry name" value="F-box-like_dom_sf"/>
</dbReference>
<dbReference type="InterPro" id="IPR017451">
    <property type="entry name" value="F-box-assoc_interact_dom"/>
</dbReference>
<dbReference type="Gene3D" id="1.20.1280.50">
    <property type="match status" value="1"/>
</dbReference>
<dbReference type="InterPro" id="IPR001810">
    <property type="entry name" value="F-box_dom"/>
</dbReference>
<dbReference type="EMBL" id="CAMAPF010001034">
    <property type="protein sequence ID" value="CAH9142004.1"/>
    <property type="molecule type" value="Genomic_DNA"/>
</dbReference>
<evidence type="ECO:0000313" key="2">
    <source>
        <dbReference type="EMBL" id="CAH9142004.1"/>
    </source>
</evidence>
<comment type="caution">
    <text evidence="2">The sequence shown here is derived from an EMBL/GenBank/DDBJ whole genome shotgun (WGS) entry which is preliminary data.</text>
</comment>